<organism evidence="2 3">
    <name type="scientific">Aplosporella prunicola CBS 121167</name>
    <dbReference type="NCBI Taxonomy" id="1176127"/>
    <lineage>
        <taxon>Eukaryota</taxon>
        <taxon>Fungi</taxon>
        <taxon>Dikarya</taxon>
        <taxon>Ascomycota</taxon>
        <taxon>Pezizomycotina</taxon>
        <taxon>Dothideomycetes</taxon>
        <taxon>Dothideomycetes incertae sedis</taxon>
        <taxon>Botryosphaeriales</taxon>
        <taxon>Aplosporellaceae</taxon>
        <taxon>Aplosporella</taxon>
    </lineage>
</organism>
<sequence>MKEEAAEGRRRTSQDPANLVPQCRCDPKVQPPYSSNQITETAMHREVLAVYHGASPYTKPYYDMGHYMDGRNEDNWIIRWLMWHVFRYRDNRNRHRNGEAISSTRSGRQADGQEAVSDQSDGHFERRNTAGGTLGARYDPVRDL</sequence>
<dbReference type="OrthoDB" id="4502478at2759"/>
<dbReference type="GeneID" id="54298663"/>
<accession>A0A6A6B2H0</accession>
<feature type="compositionally biased region" description="Basic and acidic residues" evidence="1">
    <location>
        <begin position="1"/>
        <end position="13"/>
    </location>
</feature>
<proteinExistence type="predicted"/>
<evidence type="ECO:0000313" key="3">
    <source>
        <dbReference type="Proteomes" id="UP000799438"/>
    </source>
</evidence>
<feature type="region of interest" description="Disordered" evidence="1">
    <location>
        <begin position="94"/>
        <end position="144"/>
    </location>
</feature>
<evidence type="ECO:0000313" key="2">
    <source>
        <dbReference type="EMBL" id="KAF2137573.1"/>
    </source>
</evidence>
<protein>
    <submittedName>
        <fullName evidence="2">Uncharacterized protein</fullName>
    </submittedName>
</protein>
<gene>
    <name evidence="2" type="ORF">K452DRAFT_291386</name>
</gene>
<evidence type="ECO:0000256" key="1">
    <source>
        <dbReference type="SAM" id="MobiDB-lite"/>
    </source>
</evidence>
<dbReference type="EMBL" id="ML995501">
    <property type="protein sequence ID" value="KAF2137573.1"/>
    <property type="molecule type" value="Genomic_DNA"/>
</dbReference>
<reference evidence="2" key="1">
    <citation type="journal article" date="2020" name="Stud. Mycol.">
        <title>101 Dothideomycetes genomes: a test case for predicting lifestyles and emergence of pathogens.</title>
        <authorList>
            <person name="Haridas S."/>
            <person name="Albert R."/>
            <person name="Binder M."/>
            <person name="Bloem J."/>
            <person name="Labutti K."/>
            <person name="Salamov A."/>
            <person name="Andreopoulos B."/>
            <person name="Baker S."/>
            <person name="Barry K."/>
            <person name="Bills G."/>
            <person name="Bluhm B."/>
            <person name="Cannon C."/>
            <person name="Castanera R."/>
            <person name="Culley D."/>
            <person name="Daum C."/>
            <person name="Ezra D."/>
            <person name="Gonzalez J."/>
            <person name="Henrissat B."/>
            <person name="Kuo A."/>
            <person name="Liang C."/>
            <person name="Lipzen A."/>
            <person name="Lutzoni F."/>
            <person name="Magnuson J."/>
            <person name="Mondo S."/>
            <person name="Nolan M."/>
            <person name="Ohm R."/>
            <person name="Pangilinan J."/>
            <person name="Park H.-J."/>
            <person name="Ramirez L."/>
            <person name="Alfaro M."/>
            <person name="Sun H."/>
            <person name="Tritt A."/>
            <person name="Yoshinaga Y."/>
            <person name="Zwiers L.-H."/>
            <person name="Turgeon B."/>
            <person name="Goodwin S."/>
            <person name="Spatafora J."/>
            <person name="Crous P."/>
            <person name="Grigoriev I."/>
        </authorList>
    </citation>
    <scope>NUCLEOTIDE SEQUENCE</scope>
    <source>
        <strain evidence="2">CBS 121167</strain>
    </source>
</reference>
<dbReference type="AlphaFoldDB" id="A0A6A6B2H0"/>
<name>A0A6A6B2H0_9PEZI</name>
<keyword evidence="3" id="KW-1185">Reference proteome</keyword>
<dbReference type="RefSeq" id="XP_033393288.1">
    <property type="nucleotide sequence ID" value="XM_033541167.1"/>
</dbReference>
<dbReference type="Proteomes" id="UP000799438">
    <property type="component" value="Unassembled WGS sequence"/>
</dbReference>
<feature type="region of interest" description="Disordered" evidence="1">
    <location>
        <begin position="1"/>
        <end position="21"/>
    </location>
</feature>